<comment type="caution">
    <text evidence="1">The sequence shown here is derived from an EMBL/GenBank/DDBJ whole genome shotgun (WGS) entry which is preliminary data.</text>
</comment>
<protein>
    <submittedName>
        <fullName evidence="1">Uncharacterized protein</fullName>
    </submittedName>
</protein>
<dbReference type="GO" id="GO:0005667">
    <property type="term" value="C:transcription regulator complex"/>
    <property type="evidence" value="ECO:0007669"/>
    <property type="project" value="TreeGrafter"/>
</dbReference>
<reference evidence="1 2" key="1">
    <citation type="journal article" date="2021" name="Nat. Plants">
        <title>The Taxus genome provides insights into paclitaxel biosynthesis.</title>
        <authorList>
            <person name="Xiong X."/>
            <person name="Gou J."/>
            <person name="Liao Q."/>
            <person name="Li Y."/>
            <person name="Zhou Q."/>
            <person name="Bi G."/>
            <person name="Li C."/>
            <person name="Du R."/>
            <person name="Wang X."/>
            <person name="Sun T."/>
            <person name="Guo L."/>
            <person name="Liang H."/>
            <person name="Lu P."/>
            <person name="Wu Y."/>
            <person name="Zhang Z."/>
            <person name="Ro D.K."/>
            <person name="Shang Y."/>
            <person name="Huang S."/>
            <person name="Yan J."/>
        </authorList>
    </citation>
    <scope>NUCLEOTIDE SEQUENCE [LARGE SCALE GENOMIC DNA]</scope>
    <source>
        <strain evidence="1">Ta-2019</strain>
    </source>
</reference>
<evidence type="ECO:0000313" key="2">
    <source>
        <dbReference type="Proteomes" id="UP000824469"/>
    </source>
</evidence>
<dbReference type="PANTHER" id="PTHR12433:SF11">
    <property type="entry name" value="MEDIATOR OF RNA POLYMERASE II TRANSCRIPTION SUBUNIT 25"/>
    <property type="match status" value="1"/>
</dbReference>
<sequence>MFPDEIVRLLSLSAQETKANIDAADGQDFKSVVGNTSQQLRTATASTTNVSLLNNLSHSRLGSAALPGASNLGLQTGNAPGGMQASNILANGMSSAPISTLQNVQVTGQPGLTSAGTSVGMVGIGQVAPNVSQNSFGAGASSLGAGQPVSSGNTGINGAQGAVGLGQSVPGMVNGGMATGAQLGQSGVGISQNALTGMGPVGASSGAGTMVPKPSLNQSQLGNLQGLGVGNSSAEMKELKCTLLCWGQWFDKNLRVFDAKGFLGGQRQGKPVPICRLEAYRSITSPETLAADWPTSMQIIRLISQEHVTN</sequence>
<feature type="non-terminal residue" evidence="1">
    <location>
        <position position="1"/>
    </location>
</feature>
<dbReference type="PANTHER" id="PTHR12433">
    <property type="entry name" value="MEDIATOR OF RNA POLYMERASE II TRANSCRIPTION SUBUNIT 25"/>
    <property type="match status" value="1"/>
</dbReference>
<dbReference type="EMBL" id="JAHRHJ020000005">
    <property type="protein sequence ID" value="KAH9315688.1"/>
    <property type="molecule type" value="Genomic_DNA"/>
</dbReference>
<keyword evidence="2" id="KW-1185">Reference proteome</keyword>
<dbReference type="GO" id="GO:0045944">
    <property type="term" value="P:positive regulation of transcription by RNA polymerase II"/>
    <property type="evidence" value="ECO:0007669"/>
    <property type="project" value="TreeGrafter"/>
</dbReference>
<dbReference type="GO" id="GO:0016592">
    <property type="term" value="C:mediator complex"/>
    <property type="evidence" value="ECO:0007669"/>
    <property type="project" value="TreeGrafter"/>
</dbReference>
<accession>A0AA38G5I3</accession>
<evidence type="ECO:0000313" key="1">
    <source>
        <dbReference type="EMBL" id="KAH9315688.1"/>
    </source>
</evidence>
<dbReference type="AlphaFoldDB" id="A0AA38G5I3"/>
<gene>
    <name evidence="1" type="ORF">KI387_024315</name>
</gene>
<dbReference type="Proteomes" id="UP000824469">
    <property type="component" value="Unassembled WGS sequence"/>
</dbReference>
<name>A0AA38G5I3_TAXCH</name>
<organism evidence="1 2">
    <name type="scientific">Taxus chinensis</name>
    <name type="common">Chinese yew</name>
    <name type="synonym">Taxus wallichiana var. chinensis</name>
    <dbReference type="NCBI Taxonomy" id="29808"/>
    <lineage>
        <taxon>Eukaryota</taxon>
        <taxon>Viridiplantae</taxon>
        <taxon>Streptophyta</taxon>
        <taxon>Embryophyta</taxon>
        <taxon>Tracheophyta</taxon>
        <taxon>Spermatophyta</taxon>
        <taxon>Pinopsida</taxon>
        <taxon>Pinidae</taxon>
        <taxon>Conifers II</taxon>
        <taxon>Cupressales</taxon>
        <taxon>Taxaceae</taxon>
        <taxon>Taxus</taxon>
    </lineage>
</organism>
<proteinExistence type="predicted"/>